<proteinExistence type="predicted"/>
<dbReference type="Proteomes" id="UP001216579">
    <property type="component" value="Unassembled WGS sequence"/>
</dbReference>
<evidence type="ECO:0000313" key="1">
    <source>
        <dbReference type="EMBL" id="MDF3291797.1"/>
    </source>
</evidence>
<evidence type="ECO:0000313" key="2">
    <source>
        <dbReference type="Proteomes" id="UP001216579"/>
    </source>
</evidence>
<protein>
    <submittedName>
        <fullName evidence="1">Uncharacterized protein</fullName>
    </submittedName>
</protein>
<dbReference type="EMBL" id="JARJBC010000014">
    <property type="protein sequence ID" value="MDF3291797.1"/>
    <property type="molecule type" value="Genomic_DNA"/>
</dbReference>
<keyword evidence="2" id="KW-1185">Reference proteome</keyword>
<gene>
    <name evidence="1" type="ORF">P3G67_21715</name>
</gene>
<comment type="caution">
    <text evidence="1">The sequence shown here is derived from an EMBL/GenBank/DDBJ whole genome shotgun (WGS) entry which is preliminary data.</text>
</comment>
<sequence>MIQPSQPIQLTPEQFDIFRAEMEEHNRQSAPNNSQPHCPRCVQRAESISATNAPHYILFFEPCGHRFTLPNTAEWKP</sequence>
<organism evidence="1 2">
    <name type="scientific">Streptomyces silvisoli</name>
    <dbReference type="NCBI Taxonomy" id="3034235"/>
    <lineage>
        <taxon>Bacteria</taxon>
        <taxon>Bacillati</taxon>
        <taxon>Actinomycetota</taxon>
        <taxon>Actinomycetes</taxon>
        <taxon>Kitasatosporales</taxon>
        <taxon>Streptomycetaceae</taxon>
        <taxon>Streptomyces</taxon>
    </lineage>
</organism>
<dbReference type="RefSeq" id="WP_276094954.1">
    <property type="nucleotide sequence ID" value="NZ_JARJBC010000014.1"/>
</dbReference>
<reference evidence="1 2" key="1">
    <citation type="submission" date="2023-03" db="EMBL/GenBank/DDBJ databases">
        <title>Draft genome sequence of Streptomyces sp. RB6PN23 isolated from peat swamp forest in Thailand.</title>
        <authorList>
            <person name="Klaysubun C."/>
            <person name="Duangmal K."/>
        </authorList>
    </citation>
    <scope>NUCLEOTIDE SEQUENCE [LARGE SCALE GENOMIC DNA]</scope>
    <source>
        <strain evidence="1 2">RB6PN23</strain>
    </source>
</reference>
<name>A0ABT5ZPP7_9ACTN</name>
<accession>A0ABT5ZPP7</accession>